<dbReference type="EMBL" id="FOOI01000007">
    <property type="protein sequence ID" value="SFG61423.1"/>
    <property type="molecule type" value="Genomic_DNA"/>
</dbReference>
<evidence type="ECO:0000256" key="3">
    <source>
        <dbReference type="SAM" id="SignalP"/>
    </source>
</evidence>
<feature type="signal peptide" evidence="3">
    <location>
        <begin position="1"/>
        <end position="21"/>
    </location>
</feature>
<dbReference type="InterPro" id="IPR032109">
    <property type="entry name" value="Big_3_5"/>
</dbReference>
<evidence type="ECO:0000313" key="8">
    <source>
        <dbReference type="Proteomes" id="UP000199052"/>
    </source>
</evidence>
<gene>
    <name evidence="6" type="ORF">FHR37_001830</name>
    <name evidence="7" type="ORF">SAMN05421678_10786</name>
</gene>
<dbReference type="InterPro" id="IPR021884">
    <property type="entry name" value="Ice-bd_prot"/>
</dbReference>
<evidence type="ECO:0000259" key="5">
    <source>
        <dbReference type="Pfam" id="PF16640"/>
    </source>
</evidence>
<dbReference type="Pfam" id="PF11999">
    <property type="entry name" value="Ice_binding"/>
    <property type="match status" value="1"/>
</dbReference>
<dbReference type="Proteomes" id="UP000533017">
    <property type="component" value="Unassembled WGS sequence"/>
</dbReference>
<proteinExistence type="inferred from homology"/>
<evidence type="ECO:0000313" key="6">
    <source>
        <dbReference type="EMBL" id="NYH82979.1"/>
    </source>
</evidence>
<dbReference type="AlphaFoldDB" id="A0A1I2T8W9"/>
<reference evidence="6 9" key="2">
    <citation type="submission" date="2020-07" db="EMBL/GenBank/DDBJ databases">
        <title>Sequencing the genomes of 1000 actinobacteria strains.</title>
        <authorList>
            <person name="Klenk H.-P."/>
        </authorList>
    </citation>
    <scope>NUCLEOTIDE SEQUENCE [LARGE SCALE GENOMIC DNA]</scope>
    <source>
        <strain evidence="6 9">DSM 45117</strain>
    </source>
</reference>
<sequence length="657" mass="67814">MVLATILGAGWIAATPSPASAAPVDLGNAKSFAVLAGTSVNSTNLSIVTGDLGVSPGNTVVGFPPGQVVNGTIHAGDAVAAAARTDLLAASGALTAQGPATSVASELGGTTRRPGVYTTSGSIFTITGTLTLDAQADPDATFIFQAQNLATADVSNINLINGAQANNVFFQLTASAILGAQSTFYGNVLAQSRVTVSSGAAVYGRVFALTDYVIFQGTTNLLGTRVTLPNDPQTTTTLDVSPNPATSGQQVTFTATVRAVDRTVIPQGEVAFREGDTILGRDFVDSSGVAVFTTSNLPPARHRLTAVYLGGNTFAGEEFIHFAPSASPDVTEVVQVSLFTGLPAPSVESYPDPRAVTVGVKFFSATGGKVAGIRFYKGALNTGTHTVSLWTTDGRLLASSVSSNETGSGWQQADFSSPVAISANTTYLASYHTTSGFYSVNRPYFTVPQRNGPLTAPADGGAQGGNGVYAYGATNTFPTNTFQASNYWVDVAFVPSSTLWQNTTVPATPSHPDANAVTVGVKFFSASAGTVTGIRFYKGALNTGTHTVSLWTASGQLLASAVSSNETASGWQQADFSSPVAISADTTYVASYHTTSGFYSVNRPYFTIDFVSPPLTAPVDGGVRGGNGVYRYGSANSFPTSTYQSSNYWVDVAFELG</sequence>
<organism evidence="7 8">
    <name type="scientific">Actinopolymorpha cephalotaxi</name>
    <dbReference type="NCBI Taxonomy" id="504797"/>
    <lineage>
        <taxon>Bacteria</taxon>
        <taxon>Bacillati</taxon>
        <taxon>Actinomycetota</taxon>
        <taxon>Actinomycetes</taxon>
        <taxon>Propionibacteriales</taxon>
        <taxon>Actinopolymorphaceae</taxon>
        <taxon>Actinopolymorpha</taxon>
    </lineage>
</organism>
<accession>A0A1I2T8W9</accession>
<dbReference type="Proteomes" id="UP000199052">
    <property type="component" value="Unassembled WGS sequence"/>
</dbReference>
<protein>
    <submittedName>
        <fullName evidence="7">Ig-like domain (Group 3)</fullName>
    </submittedName>
</protein>
<dbReference type="GO" id="GO:0005975">
    <property type="term" value="P:carbohydrate metabolic process"/>
    <property type="evidence" value="ECO:0007669"/>
    <property type="project" value="UniProtKB-ARBA"/>
</dbReference>
<dbReference type="InterPro" id="IPR025141">
    <property type="entry name" value="DUF4082"/>
</dbReference>
<feature type="domain" description="Bacterial Ig-like" evidence="5">
    <location>
        <begin position="240"/>
        <end position="316"/>
    </location>
</feature>
<feature type="domain" description="DUF4082" evidence="4">
    <location>
        <begin position="344"/>
        <end position="489"/>
    </location>
</feature>
<evidence type="ECO:0000256" key="1">
    <source>
        <dbReference type="ARBA" id="ARBA00005445"/>
    </source>
</evidence>
<dbReference type="Pfam" id="PF16640">
    <property type="entry name" value="Big_3_5"/>
    <property type="match status" value="1"/>
</dbReference>
<evidence type="ECO:0000256" key="2">
    <source>
        <dbReference type="ARBA" id="ARBA00022729"/>
    </source>
</evidence>
<reference evidence="7 8" key="1">
    <citation type="submission" date="2016-10" db="EMBL/GenBank/DDBJ databases">
        <authorList>
            <person name="de Groot N.N."/>
        </authorList>
    </citation>
    <scope>NUCLEOTIDE SEQUENCE [LARGE SCALE GENOMIC DNA]</scope>
    <source>
        <strain evidence="7 8">CPCC 202808</strain>
    </source>
</reference>
<feature type="domain" description="DUF4082" evidence="4">
    <location>
        <begin position="504"/>
        <end position="650"/>
    </location>
</feature>
<dbReference type="EMBL" id="JACBZA010000001">
    <property type="protein sequence ID" value="NYH82979.1"/>
    <property type="molecule type" value="Genomic_DNA"/>
</dbReference>
<comment type="similarity">
    <text evidence="1">Belongs to the ice-binding protein family.</text>
</comment>
<feature type="chain" id="PRO_5011532425" evidence="3">
    <location>
        <begin position="22"/>
        <end position="657"/>
    </location>
</feature>
<name>A0A1I2T8W9_9ACTN</name>
<dbReference type="STRING" id="504797.SAMN05421678_10786"/>
<keyword evidence="9" id="KW-1185">Reference proteome</keyword>
<dbReference type="Gene3D" id="2.60.40.10">
    <property type="entry name" value="Immunoglobulins"/>
    <property type="match status" value="1"/>
</dbReference>
<evidence type="ECO:0000313" key="9">
    <source>
        <dbReference type="Proteomes" id="UP000533017"/>
    </source>
</evidence>
<dbReference type="RefSeq" id="WP_179770989.1">
    <property type="nucleotide sequence ID" value="NZ_FOOI01000007.1"/>
</dbReference>
<dbReference type="InterPro" id="IPR013783">
    <property type="entry name" value="Ig-like_fold"/>
</dbReference>
<dbReference type="Pfam" id="PF13313">
    <property type="entry name" value="DUF4082"/>
    <property type="match status" value="2"/>
</dbReference>
<keyword evidence="2 3" id="KW-0732">Signal</keyword>
<evidence type="ECO:0000313" key="7">
    <source>
        <dbReference type="EMBL" id="SFG61423.1"/>
    </source>
</evidence>
<evidence type="ECO:0000259" key="4">
    <source>
        <dbReference type="Pfam" id="PF13313"/>
    </source>
</evidence>